<dbReference type="EMBL" id="LR796188">
    <property type="protein sequence ID" value="CAB4124894.1"/>
    <property type="molecule type" value="Genomic_DNA"/>
</dbReference>
<dbReference type="InterPro" id="IPR003714">
    <property type="entry name" value="PhoH"/>
</dbReference>
<dbReference type="Pfam" id="PF02562">
    <property type="entry name" value="PhoH"/>
    <property type="match status" value="1"/>
</dbReference>
<dbReference type="Gene3D" id="3.40.50.300">
    <property type="entry name" value="P-loop containing nucleotide triphosphate hydrolases"/>
    <property type="match status" value="1"/>
</dbReference>
<dbReference type="SUPFAM" id="SSF52540">
    <property type="entry name" value="P-loop containing nucleoside triphosphate hydrolases"/>
    <property type="match status" value="1"/>
</dbReference>
<organism evidence="4">
    <name type="scientific">uncultured Caudovirales phage</name>
    <dbReference type="NCBI Taxonomy" id="2100421"/>
    <lineage>
        <taxon>Viruses</taxon>
        <taxon>Duplodnaviria</taxon>
        <taxon>Heunggongvirae</taxon>
        <taxon>Uroviricota</taxon>
        <taxon>Caudoviricetes</taxon>
        <taxon>Peduoviridae</taxon>
        <taxon>Maltschvirus</taxon>
        <taxon>Maltschvirus maltsch</taxon>
    </lineage>
</organism>
<evidence type="ECO:0000256" key="2">
    <source>
        <dbReference type="ARBA" id="ARBA00022840"/>
    </source>
</evidence>
<evidence type="ECO:0000259" key="3">
    <source>
        <dbReference type="Pfam" id="PF02562"/>
    </source>
</evidence>
<dbReference type="InterPro" id="IPR027417">
    <property type="entry name" value="P-loop_NTPase"/>
</dbReference>
<keyword evidence="1" id="KW-0547">Nucleotide-binding</keyword>
<reference evidence="4" key="1">
    <citation type="submission" date="2020-04" db="EMBL/GenBank/DDBJ databases">
        <authorList>
            <person name="Chiriac C."/>
            <person name="Salcher M."/>
            <person name="Ghai R."/>
            <person name="Kavagutti S V."/>
        </authorList>
    </citation>
    <scope>NUCLEOTIDE SEQUENCE</scope>
</reference>
<evidence type="ECO:0000256" key="1">
    <source>
        <dbReference type="ARBA" id="ARBA00022741"/>
    </source>
</evidence>
<protein>
    <submittedName>
        <fullName evidence="4">PhoH Phosphate starvation-inducible protein PhoH, predicted ATPase</fullName>
    </submittedName>
</protein>
<accession>A0A6J5KQZ7</accession>
<feature type="domain" description="PhoH-like protein" evidence="3">
    <location>
        <begin position="28"/>
        <end position="224"/>
    </location>
</feature>
<dbReference type="PANTHER" id="PTHR30473">
    <property type="entry name" value="PROTEIN PHOH"/>
    <property type="match status" value="1"/>
</dbReference>
<dbReference type="PANTHER" id="PTHR30473:SF2">
    <property type="entry name" value="PIN DOMAIN-CONTAINING PROTEIN"/>
    <property type="match status" value="1"/>
</dbReference>
<sequence length="228" mass="26030">MASNHHTDEVYTQKRKPKQPIKFNLVLNEEQKQAKAIILENPVTVLKGMAGSGKTLVAVQAALDLLFNKEVEKIIITRPTVSKEDIGFLPGDLKEKMDPWLAPIYHNLYALYSKEKIDKELANGNIEIVPFAFMRGRTFLKSFVVVDEAQNVTHDQMETVIGRLGKESKMVICGDLAQIDLKIKKETGFSFLTRIEEHVKGFRVFSLLQNHRHPIVTPILKIYQDFRD</sequence>
<gene>
    <name evidence="4" type="ORF">UFOVP54_39</name>
</gene>
<name>A0A6J5KQZ7_9CAUD</name>
<dbReference type="GO" id="GO:0005524">
    <property type="term" value="F:ATP binding"/>
    <property type="evidence" value="ECO:0007669"/>
    <property type="project" value="UniProtKB-KW"/>
</dbReference>
<dbReference type="InterPro" id="IPR051451">
    <property type="entry name" value="PhoH2-like"/>
</dbReference>
<keyword evidence="2" id="KW-0067">ATP-binding</keyword>
<proteinExistence type="predicted"/>
<evidence type="ECO:0000313" key="4">
    <source>
        <dbReference type="EMBL" id="CAB4124894.1"/>
    </source>
</evidence>